<dbReference type="PROSITE" id="PS50005">
    <property type="entry name" value="TPR"/>
    <property type="match status" value="2"/>
</dbReference>
<organism evidence="3 4">
    <name type="scientific">Octopus vulgaris</name>
    <name type="common">Common octopus</name>
    <dbReference type="NCBI Taxonomy" id="6645"/>
    <lineage>
        <taxon>Eukaryota</taxon>
        <taxon>Metazoa</taxon>
        <taxon>Spiralia</taxon>
        <taxon>Lophotrochozoa</taxon>
        <taxon>Mollusca</taxon>
        <taxon>Cephalopoda</taxon>
        <taxon>Coleoidea</taxon>
        <taxon>Octopodiformes</taxon>
        <taxon>Octopoda</taxon>
        <taxon>Incirrata</taxon>
        <taxon>Octopodidae</taxon>
        <taxon>Octopus</taxon>
    </lineage>
</organism>
<dbReference type="Pfam" id="PF21534">
    <property type="entry name" value="Rost"/>
    <property type="match status" value="1"/>
</dbReference>
<dbReference type="Gene3D" id="1.25.40.10">
    <property type="entry name" value="Tetratricopeptide repeat domain"/>
    <property type="match status" value="1"/>
</dbReference>
<feature type="transmembrane region" description="Helical" evidence="2">
    <location>
        <begin position="285"/>
        <end position="304"/>
    </location>
</feature>
<gene>
    <name evidence="3" type="ORF">OCTVUL_1B007053</name>
</gene>
<dbReference type="GO" id="GO:0016020">
    <property type="term" value="C:membrane"/>
    <property type="evidence" value="ECO:0007669"/>
    <property type="project" value="TreeGrafter"/>
</dbReference>
<reference evidence="3" key="1">
    <citation type="submission" date="2023-08" db="EMBL/GenBank/DDBJ databases">
        <authorList>
            <person name="Alioto T."/>
            <person name="Alioto T."/>
            <person name="Gomez Garrido J."/>
        </authorList>
    </citation>
    <scope>NUCLEOTIDE SEQUENCE</scope>
</reference>
<feature type="transmembrane region" description="Helical" evidence="2">
    <location>
        <begin position="467"/>
        <end position="491"/>
    </location>
</feature>
<evidence type="ECO:0000313" key="3">
    <source>
        <dbReference type="EMBL" id="CAI9724945.1"/>
    </source>
</evidence>
<sequence length="518" mass="60587">MELDPLFVVAYLTIANQFFMLGRNTKAEEMFQKAMVINPKLWDVYAQYGSFLVNTHHTEQAIEIFQKGIELEPNMTAFWYHLMMAQIQLGDTKGAEISSQQMERLENLSEDQIPKRLLELDEEWEEDSSDSFCYSEDDGESDCVLDSLGSVSLDDEDTQKQLSASHPIMNEQYISRDRLEVWHSNPLTQTAVRTSSCNIVCQECGPSCFAKRSCDNIEICFSIFIRQIFLKRNERENIVYRMSETEHSSLIRSLKEEFNLRNFFLTYQYPAHFCTASFKRPKHFYLIWNIFWSIYHVAGVLTIFCTQRDFDNVAKILAYATIWGYLSLSLTVLTDLAIVICFQYIPRFKNRANGHSLHWSMKMLWLFSNISYSNGVLITCGYWLLLYHGGNGHHMYLNVMEHALNSLYILLNIFITAKPFRIYHVWQDITAFLIYIMFSLIYFFSGGTTTRNTRVIYFFTDWNNPSVAIPFILLLLFVGLPIVHTILFSLYKLRLYITNRMNTQDQDENSDPKSKLPD</sequence>
<feature type="transmembrane region" description="Helical" evidence="2">
    <location>
        <begin position="316"/>
        <end position="342"/>
    </location>
</feature>
<evidence type="ECO:0000313" key="4">
    <source>
        <dbReference type="Proteomes" id="UP001162480"/>
    </source>
</evidence>
<name>A0AA36AZ32_OCTVU</name>
<keyword evidence="4" id="KW-1185">Reference proteome</keyword>
<dbReference type="SMART" id="SM00028">
    <property type="entry name" value="TPR"/>
    <property type="match status" value="2"/>
</dbReference>
<feature type="transmembrane region" description="Helical" evidence="2">
    <location>
        <begin position="396"/>
        <end position="417"/>
    </location>
</feature>
<dbReference type="PANTHER" id="PTHR12242">
    <property type="entry name" value="OS02G0130600 PROTEIN-RELATED"/>
    <property type="match status" value="1"/>
</dbReference>
<evidence type="ECO:0000256" key="1">
    <source>
        <dbReference type="PROSITE-ProRule" id="PRU00339"/>
    </source>
</evidence>
<feature type="transmembrane region" description="Helical" evidence="2">
    <location>
        <begin position="429"/>
        <end position="447"/>
    </location>
</feature>
<dbReference type="InterPro" id="IPR019734">
    <property type="entry name" value="TPR_rpt"/>
</dbReference>
<keyword evidence="2" id="KW-0812">Transmembrane</keyword>
<dbReference type="InterPro" id="IPR011990">
    <property type="entry name" value="TPR-like_helical_dom_sf"/>
</dbReference>
<dbReference type="AlphaFoldDB" id="A0AA36AZ32"/>
<protein>
    <submittedName>
        <fullName evidence="3">Protein rolling stone-like</fullName>
    </submittedName>
</protein>
<keyword evidence="2" id="KW-0472">Membrane</keyword>
<keyword evidence="1" id="KW-0802">TPR repeat</keyword>
<dbReference type="PANTHER" id="PTHR12242:SF1">
    <property type="entry name" value="MYND-TYPE DOMAIN-CONTAINING PROTEIN"/>
    <property type="match status" value="1"/>
</dbReference>
<dbReference type="InterPro" id="IPR049352">
    <property type="entry name" value="Rost"/>
</dbReference>
<feature type="repeat" description="TPR" evidence="1">
    <location>
        <begin position="8"/>
        <end position="41"/>
    </location>
</feature>
<accession>A0AA36AZ32</accession>
<evidence type="ECO:0000256" key="2">
    <source>
        <dbReference type="SAM" id="Phobius"/>
    </source>
</evidence>
<keyword evidence="2" id="KW-1133">Transmembrane helix</keyword>
<proteinExistence type="predicted"/>
<dbReference type="Pfam" id="PF13181">
    <property type="entry name" value="TPR_8"/>
    <property type="match status" value="1"/>
</dbReference>
<feature type="repeat" description="TPR" evidence="1">
    <location>
        <begin position="42"/>
        <end position="75"/>
    </location>
</feature>
<feature type="transmembrane region" description="Helical" evidence="2">
    <location>
        <begin position="6"/>
        <end position="22"/>
    </location>
</feature>
<dbReference type="Proteomes" id="UP001162480">
    <property type="component" value="Chromosome 6"/>
</dbReference>
<dbReference type="EMBL" id="OX597819">
    <property type="protein sequence ID" value="CAI9724945.1"/>
    <property type="molecule type" value="Genomic_DNA"/>
</dbReference>
<dbReference type="SUPFAM" id="SSF48452">
    <property type="entry name" value="TPR-like"/>
    <property type="match status" value="1"/>
</dbReference>
<feature type="transmembrane region" description="Helical" evidence="2">
    <location>
        <begin position="363"/>
        <end position="384"/>
    </location>
</feature>